<evidence type="ECO:0000259" key="2">
    <source>
        <dbReference type="Pfam" id="PF13193"/>
    </source>
</evidence>
<dbReference type="GeneID" id="28759919"/>
<dbReference type="PANTHER" id="PTHR24096:SF265">
    <property type="entry name" value="ENZYME, PUTATIVE (AFU_ORTHOLOGUE AFUA_5G14270)-RELATED"/>
    <property type="match status" value="1"/>
</dbReference>
<dbReference type="Gene3D" id="3.30.300.30">
    <property type="match status" value="1"/>
</dbReference>
<protein>
    <submittedName>
        <fullName evidence="3">AMP-binding enzyme</fullName>
    </submittedName>
</protein>
<reference evidence="3 4" key="1">
    <citation type="submission" date="2016-05" db="EMBL/GenBank/DDBJ databases">
        <title>Comparative analysis of secretome profiles of manganese(II)-oxidizing ascomycete fungi.</title>
        <authorList>
            <consortium name="DOE Joint Genome Institute"/>
            <person name="Zeiner C.A."/>
            <person name="Purvine S.O."/>
            <person name="Zink E.M."/>
            <person name="Wu S."/>
            <person name="Pasa-Tolic L."/>
            <person name="Chaput D.L."/>
            <person name="Haridas S."/>
            <person name="Grigoriev I.V."/>
            <person name="Santelli C.M."/>
            <person name="Hansel C.M."/>
        </authorList>
    </citation>
    <scope>NUCLEOTIDE SEQUENCE [LARGE SCALE GENOMIC DNA]</scope>
    <source>
        <strain evidence="3 4">AP3s5-JAC2a</strain>
    </source>
</reference>
<gene>
    <name evidence="3" type="ORF">CC84DRAFT_1143799</name>
</gene>
<dbReference type="Gene3D" id="2.30.38.10">
    <property type="entry name" value="Luciferase, Domain 3"/>
    <property type="match status" value="1"/>
</dbReference>
<dbReference type="InterPro" id="IPR045851">
    <property type="entry name" value="AMP-bd_C_sf"/>
</dbReference>
<dbReference type="RefSeq" id="XP_018037694.1">
    <property type="nucleotide sequence ID" value="XM_018176433.1"/>
</dbReference>
<name>A0A177CKG2_9PLEO</name>
<dbReference type="EMBL" id="KV441551">
    <property type="protein sequence ID" value="OAG07329.1"/>
    <property type="molecule type" value="Genomic_DNA"/>
</dbReference>
<evidence type="ECO:0000259" key="1">
    <source>
        <dbReference type="Pfam" id="PF00501"/>
    </source>
</evidence>
<dbReference type="OrthoDB" id="6509636at2759"/>
<proteinExistence type="predicted"/>
<dbReference type="GO" id="GO:0019748">
    <property type="term" value="P:secondary metabolic process"/>
    <property type="evidence" value="ECO:0007669"/>
    <property type="project" value="TreeGrafter"/>
</dbReference>
<dbReference type="GO" id="GO:0016405">
    <property type="term" value="F:CoA-ligase activity"/>
    <property type="evidence" value="ECO:0007669"/>
    <property type="project" value="TreeGrafter"/>
</dbReference>
<feature type="domain" description="AMP-dependent synthetase/ligase" evidence="1">
    <location>
        <begin position="16"/>
        <end position="376"/>
    </location>
</feature>
<dbReference type="SUPFAM" id="SSF56801">
    <property type="entry name" value="Acetyl-CoA synthetase-like"/>
    <property type="match status" value="1"/>
</dbReference>
<evidence type="ECO:0000313" key="3">
    <source>
        <dbReference type="EMBL" id="OAG07329.1"/>
    </source>
</evidence>
<accession>A0A177CKG2</accession>
<dbReference type="AlphaFoldDB" id="A0A177CKG2"/>
<dbReference type="InterPro" id="IPR025110">
    <property type="entry name" value="AMP-bd_C"/>
</dbReference>
<dbReference type="Proteomes" id="UP000077069">
    <property type="component" value="Unassembled WGS sequence"/>
</dbReference>
<feature type="domain" description="AMP-binding enzyme C-terminal" evidence="2">
    <location>
        <begin position="430"/>
        <end position="510"/>
    </location>
</feature>
<dbReference type="STRING" id="1460663.A0A177CKG2"/>
<evidence type="ECO:0000313" key="4">
    <source>
        <dbReference type="Proteomes" id="UP000077069"/>
    </source>
</evidence>
<organism evidence="3 4">
    <name type="scientific">Paraphaeosphaeria sporulosa</name>
    <dbReference type="NCBI Taxonomy" id="1460663"/>
    <lineage>
        <taxon>Eukaryota</taxon>
        <taxon>Fungi</taxon>
        <taxon>Dikarya</taxon>
        <taxon>Ascomycota</taxon>
        <taxon>Pezizomycotina</taxon>
        <taxon>Dothideomycetes</taxon>
        <taxon>Pleosporomycetidae</taxon>
        <taxon>Pleosporales</taxon>
        <taxon>Massarineae</taxon>
        <taxon>Didymosphaeriaceae</taxon>
        <taxon>Paraphaeosphaeria</taxon>
    </lineage>
</organism>
<dbReference type="Gene3D" id="3.40.50.980">
    <property type="match status" value="2"/>
</dbReference>
<keyword evidence="4" id="KW-1185">Reference proteome</keyword>
<sequence length="568" mass="62885">MNFAAWALSPVTYDVDKPLLIDASNPQHSFSFSQLRTQVQQLIAGLKAIGIQRGDCVCVNAFNNISYHVLYLGVIGAGAIFTGVNPAYSEHELSHHISLVGAKLMIVEPPMLNKSMNAAASRGLSKSKILAFDVHDPVPQNVDVQSWSVLLGYGLSDCDDCYDPENTVAAYQSSSGTSGLPKAAMIPHSYLKSQASLRMSSSELPYEVRRLTPLAPMHAFATPIVASSIRIGSPTYILRRYDETEFINSIERHEITETWLPPPPILSIAKSQLATKTALQSIRQIWHGGAPLSHNDQLPLQASLHPEARISPVWGMTEVGWITTVTWPSKRSDDSVGKPLEGFRVRVIDDAGRPHQSPSATGELQILAPHPMLGYLNNAEANKEIFSVDSREKWVNSGDIGYVTEKGNIFIVDRKKDLIKVRGWQVSPSEVESRVRQHPDILDVGVVGVPLGSGQGELVRANVVRRRDSLPNSSVTESEIQRFAAVSLAKYKVPAEIVFSDSIPRNPTGKILRRLLREWPPEKDGKQLSTKHRFGRMRTFLLERISAICLRILGLGRQVITWKWRLPL</sequence>
<dbReference type="Pfam" id="PF00501">
    <property type="entry name" value="AMP-binding"/>
    <property type="match status" value="1"/>
</dbReference>
<dbReference type="InterPro" id="IPR000873">
    <property type="entry name" value="AMP-dep_synth/lig_dom"/>
</dbReference>
<dbReference type="InParanoid" id="A0A177CKG2"/>
<dbReference type="PANTHER" id="PTHR24096">
    <property type="entry name" value="LONG-CHAIN-FATTY-ACID--COA LIGASE"/>
    <property type="match status" value="1"/>
</dbReference>
<dbReference type="Pfam" id="PF13193">
    <property type="entry name" value="AMP-binding_C"/>
    <property type="match status" value="1"/>
</dbReference>